<dbReference type="EMBL" id="JAZAVK010000154">
    <property type="protein sequence ID" value="KAK7419204.1"/>
    <property type="molecule type" value="Genomic_DNA"/>
</dbReference>
<feature type="region of interest" description="Disordered" evidence="8">
    <location>
        <begin position="63"/>
        <end position="162"/>
    </location>
</feature>
<feature type="compositionally biased region" description="Low complexity" evidence="8">
    <location>
        <begin position="207"/>
        <end position="217"/>
    </location>
</feature>
<evidence type="ECO:0000313" key="10">
    <source>
        <dbReference type="EMBL" id="KAK7419204.1"/>
    </source>
</evidence>
<dbReference type="Proteomes" id="UP001498421">
    <property type="component" value="Unassembled WGS sequence"/>
</dbReference>
<keyword evidence="5" id="KW-0238">DNA-binding</keyword>
<accession>A0ABR1HDS2</accession>
<gene>
    <name evidence="10" type="ORF">QQZ08_010973</name>
</gene>
<feature type="compositionally biased region" description="Polar residues" evidence="8">
    <location>
        <begin position="192"/>
        <end position="202"/>
    </location>
</feature>
<dbReference type="Gene3D" id="4.10.240.10">
    <property type="entry name" value="Zn(2)-C6 fungal-type DNA-binding domain"/>
    <property type="match status" value="1"/>
</dbReference>
<name>A0ABR1HDS2_9HYPO</name>
<dbReference type="InterPro" id="IPR001138">
    <property type="entry name" value="Zn2Cys6_DnaBD"/>
</dbReference>
<evidence type="ECO:0000313" key="11">
    <source>
        <dbReference type="Proteomes" id="UP001498421"/>
    </source>
</evidence>
<dbReference type="CDD" id="cd00067">
    <property type="entry name" value="GAL4"/>
    <property type="match status" value="1"/>
</dbReference>
<evidence type="ECO:0000256" key="1">
    <source>
        <dbReference type="ARBA" id="ARBA00004123"/>
    </source>
</evidence>
<evidence type="ECO:0000256" key="8">
    <source>
        <dbReference type="SAM" id="MobiDB-lite"/>
    </source>
</evidence>
<evidence type="ECO:0000256" key="2">
    <source>
        <dbReference type="ARBA" id="ARBA00022723"/>
    </source>
</evidence>
<keyword evidence="2" id="KW-0479">Metal-binding</keyword>
<feature type="compositionally biased region" description="Low complexity" evidence="8">
    <location>
        <begin position="89"/>
        <end position="104"/>
    </location>
</feature>
<proteinExistence type="predicted"/>
<dbReference type="InterPro" id="IPR050797">
    <property type="entry name" value="Carb_Metab_Trans_Reg"/>
</dbReference>
<comment type="caution">
    <text evidence="10">The sequence shown here is derived from an EMBL/GenBank/DDBJ whole genome shotgun (WGS) entry which is preliminary data.</text>
</comment>
<feature type="region of interest" description="Disordered" evidence="8">
    <location>
        <begin position="183"/>
        <end position="248"/>
    </location>
</feature>
<dbReference type="PANTHER" id="PTHR31668">
    <property type="entry name" value="GLUCOSE TRANSPORT TRANSCRIPTION REGULATOR RGT1-RELATED-RELATED"/>
    <property type="match status" value="1"/>
</dbReference>
<evidence type="ECO:0000256" key="3">
    <source>
        <dbReference type="ARBA" id="ARBA00022833"/>
    </source>
</evidence>
<dbReference type="SMART" id="SM00066">
    <property type="entry name" value="GAL4"/>
    <property type="match status" value="1"/>
</dbReference>
<evidence type="ECO:0000256" key="4">
    <source>
        <dbReference type="ARBA" id="ARBA00023015"/>
    </source>
</evidence>
<keyword evidence="3" id="KW-0862">Zinc</keyword>
<evidence type="ECO:0000256" key="7">
    <source>
        <dbReference type="ARBA" id="ARBA00023242"/>
    </source>
</evidence>
<evidence type="ECO:0000256" key="6">
    <source>
        <dbReference type="ARBA" id="ARBA00023163"/>
    </source>
</evidence>
<evidence type="ECO:0000259" key="9">
    <source>
        <dbReference type="PROSITE" id="PS50048"/>
    </source>
</evidence>
<dbReference type="InterPro" id="IPR036864">
    <property type="entry name" value="Zn2-C6_fun-type_DNA-bd_sf"/>
</dbReference>
<protein>
    <recommendedName>
        <fullName evidence="9">Zn(2)-C6 fungal-type domain-containing protein</fullName>
    </recommendedName>
</protein>
<feature type="domain" description="Zn(2)-C6 fungal-type" evidence="9">
    <location>
        <begin position="33"/>
        <end position="63"/>
    </location>
</feature>
<keyword evidence="11" id="KW-1185">Reference proteome</keyword>
<comment type="subcellular location">
    <subcellularLocation>
        <location evidence="1">Nucleus</location>
    </subcellularLocation>
</comment>
<keyword evidence="4" id="KW-0805">Transcription regulation</keyword>
<dbReference type="Pfam" id="PF00172">
    <property type="entry name" value="Zn_clus"/>
    <property type="match status" value="1"/>
</dbReference>
<dbReference type="PANTHER" id="PTHR31668:SF18">
    <property type="entry name" value="MALTOSE FERMENTATION REGULATORY PROTEIN MAL13-RELATED"/>
    <property type="match status" value="1"/>
</dbReference>
<organism evidence="10 11">
    <name type="scientific">Neonectria magnoliae</name>
    <dbReference type="NCBI Taxonomy" id="2732573"/>
    <lineage>
        <taxon>Eukaryota</taxon>
        <taxon>Fungi</taxon>
        <taxon>Dikarya</taxon>
        <taxon>Ascomycota</taxon>
        <taxon>Pezizomycotina</taxon>
        <taxon>Sordariomycetes</taxon>
        <taxon>Hypocreomycetidae</taxon>
        <taxon>Hypocreales</taxon>
        <taxon>Nectriaceae</taxon>
        <taxon>Neonectria</taxon>
    </lineage>
</organism>
<keyword evidence="6" id="KW-0804">Transcription</keyword>
<feature type="compositionally biased region" description="Basic residues" evidence="8">
    <location>
        <begin position="105"/>
        <end position="114"/>
    </location>
</feature>
<reference evidence="10 11" key="1">
    <citation type="journal article" date="2025" name="Microbiol. Resour. Announc.">
        <title>Draft genome sequences for Neonectria magnoliae and Neonectria punicea, canker pathogens of Liriodendron tulipifera and Acer saccharum in West Virginia.</title>
        <authorList>
            <person name="Petronek H.M."/>
            <person name="Kasson M.T."/>
            <person name="Metheny A.M."/>
            <person name="Stauder C.M."/>
            <person name="Lovett B."/>
            <person name="Lynch S.C."/>
            <person name="Garnas J.R."/>
            <person name="Kasson L.R."/>
            <person name="Stajich J.E."/>
        </authorList>
    </citation>
    <scope>NUCLEOTIDE SEQUENCE [LARGE SCALE GENOMIC DNA]</scope>
    <source>
        <strain evidence="10 11">NRRL 64651</strain>
    </source>
</reference>
<dbReference type="SUPFAM" id="SSF57701">
    <property type="entry name" value="Zn2/Cys6 DNA-binding domain"/>
    <property type="match status" value="1"/>
</dbReference>
<dbReference type="PROSITE" id="PS50048">
    <property type="entry name" value="ZN2_CY6_FUNGAL_2"/>
    <property type="match status" value="1"/>
</dbReference>
<dbReference type="PROSITE" id="PS00463">
    <property type="entry name" value="ZN2_CY6_FUNGAL_1"/>
    <property type="match status" value="1"/>
</dbReference>
<feature type="compositionally biased region" description="Basic residues" evidence="8">
    <location>
        <begin position="70"/>
        <end position="79"/>
    </location>
</feature>
<keyword evidence="7" id="KW-0539">Nucleus</keyword>
<evidence type="ECO:0000256" key="5">
    <source>
        <dbReference type="ARBA" id="ARBA00023125"/>
    </source>
</evidence>
<sequence length="248" mass="26752">MFGTWKYDAETDEVQSVRNAFDPVTARSSSHQACDRCHEKKLKCSGDKNGCERCLGNNLRCEYTRSGSKSSRKGKKSSRKSAEEESPASGSGSSSRRGGSSSKRSSGKHSHHGHSSSSRAATSGHDEPEGLLSQFDFSSLSPEDGFDLGLLSPGAADQTGGGYVVPGTSAAAASQGIYPQTQMQHQMQMQQGASDVSYQSWDGYSAYPPGYGQQPGYQHEEWGGYGEYPGQQEQQQDPRYWPSSHGGR</sequence>